<protein>
    <recommendedName>
        <fullName evidence="3">P22 coat protein-gene protein 5</fullName>
    </recommendedName>
</protein>
<organism evidence="1 2">
    <name type="scientific">Paraburkholderia pallida</name>
    <dbReference type="NCBI Taxonomy" id="2547399"/>
    <lineage>
        <taxon>Bacteria</taxon>
        <taxon>Pseudomonadati</taxon>
        <taxon>Pseudomonadota</taxon>
        <taxon>Betaproteobacteria</taxon>
        <taxon>Burkholderiales</taxon>
        <taxon>Burkholderiaceae</taxon>
        <taxon>Paraburkholderia</taxon>
    </lineage>
</organism>
<dbReference type="KEGG" id="ppai:E1956_18770"/>
<keyword evidence="2" id="KW-1185">Reference proteome</keyword>
<dbReference type="AlphaFoldDB" id="A0A4P7CY44"/>
<reference evidence="1 2" key="1">
    <citation type="submission" date="2019-03" db="EMBL/GenBank/DDBJ databases">
        <title>Paraburkholderia sp. 7MH5, isolated from subtropical forest soil.</title>
        <authorList>
            <person name="Gao Z.-H."/>
            <person name="Qiu L.-H."/>
        </authorList>
    </citation>
    <scope>NUCLEOTIDE SEQUENCE [LARGE SCALE GENOMIC DNA]</scope>
    <source>
        <strain evidence="1 2">7MH5</strain>
    </source>
</reference>
<dbReference type="Gene3D" id="2.40.30.240">
    <property type="match status" value="1"/>
</dbReference>
<evidence type="ECO:0008006" key="3">
    <source>
        <dbReference type="Google" id="ProtNLM"/>
    </source>
</evidence>
<accession>A0A4P7CY44</accession>
<dbReference type="RefSeq" id="WP_134751829.1">
    <property type="nucleotide sequence ID" value="NZ_CP038149.1"/>
</dbReference>
<proteinExistence type="predicted"/>
<dbReference type="InterPro" id="IPR024659">
    <property type="entry name" value="Phage_coat_Gp5"/>
</dbReference>
<evidence type="ECO:0000313" key="1">
    <source>
        <dbReference type="EMBL" id="QBQ99249.1"/>
    </source>
</evidence>
<evidence type="ECO:0000313" key="2">
    <source>
        <dbReference type="Proteomes" id="UP000295727"/>
    </source>
</evidence>
<dbReference type="Pfam" id="PF11651">
    <property type="entry name" value="P22_CoatProtein"/>
    <property type="match status" value="1"/>
</dbReference>
<name>A0A4P7CY44_9BURK</name>
<dbReference type="OrthoDB" id="6689153at2"/>
<gene>
    <name evidence="1" type="ORF">E1956_18770</name>
</gene>
<dbReference type="EMBL" id="CP038149">
    <property type="protein sequence ID" value="QBQ99249.1"/>
    <property type="molecule type" value="Genomic_DNA"/>
</dbReference>
<dbReference type="Proteomes" id="UP000295727">
    <property type="component" value="Chromosome 2"/>
</dbReference>
<sequence>MSNTMLTISEITYEALMVLENEIVFTDKVNKEYDEKFGIAGAKIGYTVNVRRPARFKGTVGPALNVEDFVESSVPVTLTTQFHVDTQFSTADLLLSMDDFRGRLIKPAVAAIANKIDFDGTTFAYQNTANAVGTPGTKPTAALTALTAKAIMDSEAAPDDGERSILLDPFSMISMADALKGLFNPQASIGEMYKKGLLGRDTLGFDWYQSQNIASYKVGAQGGTPVFSTSGTSSALITSGWQDNGTLYTTGWSASTNVVNVGDVIQIAGVYAVNPQNRSQWGSNQLRQFVVRPAVGTPSNGTFANVLNGLGQVVGGAYTSDSSGNLQLTIAPAIISAGQFQNVSAAPANNASITVFGSGGAYSPQSIAMHKNAFTLASADLELPDGVHFAGRAADKQTGLSIRVVRQYTINNDAIPTRMDVLYGWASLYRELACRVAG</sequence>